<feature type="signal peptide" evidence="9">
    <location>
        <begin position="1"/>
        <end position="23"/>
    </location>
</feature>
<comment type="similarity">
    <text evidence="8">Belongs to the glycosyl hydrolase 18 family.</text>
</comment>
<dbReference type="InterPro" id="IPR011583">
    <property type="entry name" value="Chitinase_II/V-like_cat"/>
</dbReference>
<dbReference type="InterPro" id="IPR017853">
    <property type="entry name" value="GH"/>
</dbReference>
<dbReference type="PROSITE" id="PS01095">
    <property type="entry name" value="GH18_1"/>
    <property type="match status" value="1"/>
</dbReference>
<keyword evidence="6" id="KW-0624">Polysaccharide degradation</keyword>
<dbReference type="PANTHER" id="PTHR11177:SF392">
    <property type="entry name" value="HAP41P"/>
    <property type="match status" value="1"/>
</dbReference>
<accession>A0A1X2HY43</accession>
<dbReference type="Gene3D" id="3.10.50.10">
    <property type="match status" value="1"/>
</dbReference>
<evidence type="ECO:0000256" key="7">
    <source>
        <dbReference type="RuleBase" id="RU000489"/>
    </source>
</evidence>
<gene>
    <name evidence="11" type="ORF">BCR42DRAFT_428634</name>
</gene>
<dbReference type="EMBL" id="MCGE01000046">
    <property type="protein sequence ID" value="ORZ05067.1"/>
    <property type="molecule type" value="Genomic_DNA"/>
</dbReference>
<feature type="domain" description="GH18" evidence="10">
    <location>
        <begin position="31"/>
        <end position="400"/>
    </location>
</feature>
<dbReference type="SMART" id="SM00636">
    <property type="entry name" value="Glyco_18"/>
    <property type="match status" value="1"/>
</dbReference>
<evidence type="ECO:0000256" key="2">
    <source>
        <dbReference type="ARBA" id="ARBA00022801"/>
    </source>
</evidence>
<evidence type="ECO:0000313" key="11">
    <source>
        <dbReference type="EMBL" id="ORZ05067.1"/>
    </source>
</evidence>
<dbReference type="AlphaFoldDB" id="A0A1X2HY43"/>
<dbReference type="GO" id="GO:0000272">
    <property type="term" value="P:polysaccharide catabolic process"/>
    <property type="evidence" value="ECO:0007669"/>
    <property type="project" value="UniProtKB-KW"/>
</dbReference>
<keyword evidence="4" id="KW-0119">Carbohydrate metabolism</keyword>
<evidence type="ECO:0000256" key="9">
    <source>
        <dbReference type="SAM" id="SignalP"/>
    </source>
</evidence>
<evidence type="ECO:0000256" key="4">
    <source>
        <dbReference type="ARBA" id="ARBA00023277"/>
    </source>
</evidence>
<keyword evidence="5 7" id="KW-0326">Glycosidase</keyword>
<dbReference type="InterPro" id="IPR001579">
    <property type="entry name" value="Glyco_hydro_18_chit_AS"/>
</dbReference>
<protein>
    <submittedName>
        <fullName evidence="11">Glycoside hydrolase superfamily</fullName>
    </submittedName>
</protein>
<dbReference type="PANTHER" id="PTHR11177">
    <property type="entry name" value="CHITINASE"/>
    <property type="match status" value="1"/>
</dbReference>
<evidence type="ECO:0000313" key="12">
    <source>
        <dbReference type="Proteomes" id="UP000193560"/>
    </source>
</evidence>
<dbReference type="GO" id="GO:0006032">
    <property type="term" value="P:chitin catabolic process"/>
    <property type="evidence" value="ECO:0007669"/>
    <property type="project" value="UniProtKB-KW"/>
</dbReference>
<dbReference type="Pfam" id="PF00704">
    <property type="entry name" value="Glyco_hydro_18"/>
    <property type="match status" value="1"/>
</dbReference>
<organism evidence="11 12">
    <name type="scientific">Absidia repens</name>
    <dbReference type="NCBI Taxonomy" id="90262"/>
    <lineage>
        <taxon>Eukaryota</taxon>
        <taxon>Fungi</taxon>
        <taxon>Fungi incertae sedis</taxon>
        <taxon>Mucoromycota</taxon>
        <taxon>Mucoromycotina</taxon>
        <taxon>Mucoromycetes</taxon>
        <taxon>Mucorales</taxon>
        <taxon>Cunninghamellaceae</taxon>
        <taxon>Absidia</taxon>
    </lineage>
</organism>
<dbReference type="Gene3D" id="3.20.20.80">
    <property type="entry name" value="Glycosidases"/>
    <property type="match status" value="1"/>
</dbReference>
<dbReference type="OrthoDB" id="76388at2759"/>
<sequence length="400" mass="44575">MQLNISFCLILLVTTFFQCAVNAERKAFGSHRLNAYVTDWALPDRIAWNKLDHVIYAFAVPDRNGNLGKFNGDQLHRIVSQAHANRKGCSLSVGGWTGSVHFSSILKTSSSRQRFAENLLHLVNQYKLDGINLDWEYPNGNNGVSCNGVNPYDTENLLAFVQLLRARLDKIYPTEHKVITAAVAAKVFNGHNQQPLTRLSKAWGSAVDQFFVMAYDLRGNWDTTTGANAPLAGDGITATNAIHAWAAAGIPKQRLVLGVPFYGYVTRTDPKARITTSMQIPLVPNTPQIPGDQFDSAEKEPCPGANKGVYSGEYQWRSIRRDGILENQGGWHSIWDRTTRTPYSVNRAKNKFLTFDDPKSLRVKAAFVDENDLGGIMLWSLEMDDRENSLLSSLQSVREA</sequence>
<keyword evidence="12" id="KW-1185">Reference proteome</keyword>
<dbReference type="STRING" id="90262.A0A1X2HY43"/>
<comment type="catalytic activity">
    <reaction evidence="1">
        <text>Random endo-hydrolysis of N-acetyl-beta-D-glucosaminide (1-&gt;4)-beta-linkages in chitin and chitodextrins.</text>
        <dbReference type="EC" id="3.2.1.14"/>
    </reaction>
</comment>
<evidence type="ECO:0000259" key="10">
    <source>
        <dbReference type="PROSITE" id="PS51910"/>
    </source>
</evidence>
<dbReference type="InterPro" id="IPR029070">
    <property type="entry name" value="Chitinase_insertion_sf"/>
</dbReference>
<dbReference type="GO" id="GO:0005576">
    <property type="term" value="C:extracellular region"/>
    <property type="evidence" value="ECO:0007669"/>
    <property type="project" value="TreeGrafter"/>
</dbReference>
<dbReference type="SUPFAM" id="SSF51445">
    <property type="entry name" value="(Trans)glycosidases"/>
    <property type="match status" value="1"/>
</dbReference>
<comment type="caution">
    <text evidence="11">The sequence shown here is derived from an EMBL/GenBank/DDBJ whole genome shotgun (WGS) entry which is preliminary data.</text>
</comment>
<evidence type="ECO:0000256" key="5">
    <source>
        <dbReference type="ARBA" id="ARBA00023295"/>
    </source>
</evidence>
<dbReference type="PROSITE" id="PS51910">
    <property type="entry name" value="GH18_2"/>
    <property type="match status" value="1"/>
</dbReference>
<evidence type="ECO:0000256" key="8">
    <source>
        <dbReference type="RuleBase" id="RU004453"/>
    </source>
</evidence>
<keyword evidence="2 7" id="KW-0378">Hydrolase</keyword>
<dbReference type="GO" id="GO:0008061">
    <property type="term" value="F:chitin binding"/>
    <property type="evidence" value="ECO:0007669"/>
    <property type="project" value="InterPro"/>
</dbReference>
<keyword evidence="9" id="KW-0732">Signal</keyword>
<evidence type="ECO:0000256" key="1">
    <source>
        <dbReference type="ARBA" id="ARBA00000822"/>
    </source>
</evidence>
<evidence type="ECO:0000256" key="6">
    <source>
        <dbReference type="ARBA" id="ARBA00023326"/>
    </source>
</evidence>
<evidence type="ECO:0000256" key="3">
    <source>
        <dbReference type="ARBA" id="ARBA00023024"/>
    </source>
</evidence>
<dbReference type="InterPro" id="IPR050314">
    <property type="entry name" value="Glycosyl_Hydrlase_18"/>
</dbReference>
<name>A0A1X2HY43_9FUNG</name>
<reference evidence="11 12" key="1">
    <citation type="submission" date="2016-07" db="EMBL/GenBank/DDBJ databases">
        <title>Pervasive Adenine N6-methylation of Active Genes in Fungi.</title>
        <authorList>
            <consortium name="DOE Joint Genome Institute"/>
            <person name="Mondo S.J."/>
            <person name="Dannebaum R.O."/>
            <person name="Kuo R.C."/>
            <person name="Labutti K."/>
            <person name="Haridas S."/>
            <person name="Kuo A."/>
            <person name="Salamov A."/>
            <person name="Ahrendt S.R."/>
            <person name="Lipzen A."/>
            <person name="Sullivan W."/>
            <person name="Andreopoulos W.B."/>
            <person name="Clum A."/>
            <person name="Lindquist E."/>
            <person name="Daum C."/>
            <person name="Ramamoorthy G.K."/>
            <person name="Gryganskyi A."/>
            <person name="Culley D."/>
            <person name="Magnuson J.K."/>
            <person name="James T.Y."/>
            <person name="O'Malley M.A."/>
            <person name="Stajich J.E."/>
            <person name="Spatafora J.W."/>
            <person name="Visel A."/>
            <person name="Grigoriev I.V."/>
        </authorList>
    </citation>
    <scope>NUCLEOTIDE SEQUENCE [LARGE SCALE GENOMIC DNA]</scope>
    <source>
        <strain evidence="11 12">NRRL 1336</strain>
    </source>
</reference>
<dbReference type="Proteomes" id="UP000193560">
    <property type="component" value="Unassembled WGS sequence"/>
</dbReference>
<proteinExistence type="inferred from homology"/>
<dbReference type="InterPro" id="IPR001223">
    <property type="entry name" value="Glyco_hydro18_cat"/>
</dbReference>
<dbReference type="GO" id="GO:0008843">
    <property type="term" value="F:endochitinase activity"/>
    <property type="evidence" value="ECO:0007669"/>
    <property type="project" value="UniProtKB-EC"/>
</dbReference>
<keyword evidence="3" id="KW-0146">Chitin degradation</keyword>
<feature type="chain" id="PRO_5012665345" evidence="9">
    <location>
        <begin position="24"/>
        <end position="400"/>
    </location>
</feature>